<sequence>MMQLGTPDPEPVPPPSLAQRLAAFAKRAPMAAGTPRAEKWPEGSIAALVALLIAAGPLLTIAGAKLLAAQERGAAKQLAAEAAPRIEAARAAETARRQIDTVLRRMTLGVTLEALARALPADATLVRAARSIEGVLEIDVAAADPDRLRAALRRAPAFARLRNTGQREADGRMIVTFAGTTS</sequence>
<protein>
    <submittedName>
        <fullName evidence="2">Uncharacterized protein</fullName>
    </submittedName>
</protein>
<evidence type="ECO:0000313" key="2">
    <source>
        <dbReference type="EMBL" id="MDV3457357.1"/>
    </source>
</evidence>
<feature type="transmembrane region" description="Helical" evidence="1">
    <location>
        <begin position="45"/>
        <end position="68"/>
    </location>
</feature>
<accession>A0ABU3Y873</accession>
<keyword evidence="1" id="KW-0812">Transmembrane</keyword>
<reference evidence="2 3" key="1">
    <citation type="submission" date="2023-10" db="EMBL/GenBank/DDBJ databases">
        <title>Sphingomonas sp. HF-S4 16S ribosomal RNA gene Genome sequencing and assembly.</title>
        <authorList>
            <person name="Lee H."/>
        </authorList>
    </citation>
    <scope>NUCLEOTIDE SEQUENCE [LARGE SCALE GENOMIC DNA]</scope>
    <source>
        <strain evidence="2 3">HF-S4</strain>
    </source>
</reference>
<organism evidence="2 3">
    <name type="scientific">Sphingomonas agrestis</name>
    <dbReference type="NCBI Taxonomy" id="3080540"/>
    <lineage>
        <taxon>Bacteria</taxon>
        <taxon>Pseudomonadati</taxon>
        <taxon>Pseudomonadota</taxon>
        <taxon>Alphaproteobacteria</taxon>
        <taxon>Sphingomonadales</taxon>
        <taxon>Sphingomonadaceae</taxon>
        <taxon>Sphingomonas</taxon>
    </lineage>
</organism>
<evidence type="ECO:0000256" key="1">
    <source>
        <dbReference type="SAM" id="Phobius"/>
    </source>
</evidence>
<gene>
    <name evidence="2" type="ORF">RZN05_10220</name>
</gene>
<keyword evidence="3" id="KW-1185">Reference proteome</keyword>
<dbReference type="EMBL" id="JAWJEJ010000001">
    <property type="protein sequence ID" value="MDV3457357.1"/>
    <property type="molecule type" value="Genomic_DNA"/>
</dbReference>
<dbReference type="RefSeq" id="WP_317226511.1">
    <property type="nucleotide sequence ID" value="NZ_JAWJEJ010000001.1"/>
</dbReference>
<dbReference type="Proteomes" id="UP001273531">
    <property type="component" value="Unassembled WGS sequence"/>
</dbReference>
<proteinExistence type="predicted"/>
<keyword evidence="1" id="KW-1133">Transmembrane helix</keyword>
<keyword evidence="1" id="KW-0472">Membrane</keyword>
<name>A0ABU3Y873_9SPHN</name>
<evidence type="ECO:0000313" key="3">
    <source>
        <dbReference type="Proteomes" id="UP001273531"/>
    </source>
</evidence>
<comment type="caution">
    <text evidence="2">The sequence shown here is derived from an EMBL/GenBank/DDBJ whole genome shotgun (WGS) entry which is preliminary data.</text>
</comment>